<dbReference type="EMBL" id="KN122054">
    <property type="protein sequence ID" value="KFO33849.1"/>
    <property type="molecule type" value="Genomic_DNA"/>
</dbReference>
<proteinExistence type="predicted"/>
<dbReference type="AlphaFoldDB" id="A0A091DNY8"/>
<protein>
    <submittedName>
        <fullName evidence="3">Uncharacterized protein</fullName>
    </submittedName>
</protein>
<dbReference type="Proteomes" id="UP000028990">
    <property type="component" value="Unassembled WGS sequence"/>
</dbReference>
<name>A0A091DNY8_FUKDA</name>
<evidence type="ECO:0000313" key="4">
    <source>
        <dbReference type="Proteomes" id="UP000028990"/>
    </source>
</evidence>
<feature type="region of interest" description="Disordered" evidence="1">
    <location>
        <begin position="1"/>
        <end position="22"/>
    </location>
</feature>
<keyword evidence="2" id="KW-0812">Transmembrane</keyword>
<sequence length="109" mass="11655">MQTSKASYKTENRKRTRGTMDGGECDLALAGAGRDAEQGWPGEPELEVVGIADGQAAGAMRVLVALAGDLMLCNLWLFLNVKMTMKGERSDSTEGIEAGRTAHLKTLVE</sequence>
<accession>A0A091DNY8</accession>
<keyword evidence="2" id="KW-0472">Membrane</keyword>
<evidence type="ECO:0000256" key="2">
    <source>
        <dbReference type="SAM" id="Phobius"/>
    </source>
</evidence>
<keyword evidence="2" id="KW-1133">Transmembrane helix</keyword>
<feature type="transmembrane region" description="Helical" evidence="2">
    <location>
        <begin position="59"/>
        <end position="79"/>
    </location>
</feature>
<feature type="region of interest" description="Disordered" evidence="1">
    <location>
        <begin position="89"/>
        <end position="109"/>
    </location>
</feature>
<evidence type="ECO:0000313" key="3">
    <source>
        <dbReference type="EMBL" id="KFO33849.1"/>
    </source>
</evidence>
<gene>
    <name evidence="3" type="ORF">H920_04843</name>
</gene>
<evidence type="ECO:0000256" key="1">
    <source>
        <dbReference type="SAM" id="MobiDB-lite"/>
    </source>
</evidence>
<keyword evidence="4" id="KW-1185">Reference proteome</keyword>
<organism evidence="3 4">
    <name type="scientific">Fukomys damarensis</name>
    <name type="common">Damaraland mole rat</name>
    <name type="synonym">Cryptomys damarensis</name>
    <dbReference type="NCBI Taxonomy" id="885580"/>
    <lineage>
        <taxon>Eukaryota</taxon>
        <taxon>Metazoa</taxon>
        <taxon>Chordata</taxon>
        <taxon>Craniata</taxon>
        <taxon>Vertebrata</taxon>
        <taxon>Euteleostomi</taxon>
        <taxon>Mammalia</taxon>
        <taxon>Eutheria</taxon>
        <taxon>Euarchontoglires</taxon>
        <taxon>Glires</taxon>
        <taxon>Rodentia</taxon>
        <taxon>Hystricomorpha</taxon>
        <taxon>Bathyergidae</taxon>
        <taxon>Fukomys</taxon>
    </lineage>
</organism>
<reference evidence="3 4" key="1">
    <citation type="submission" date="2013-11" db="EMBL/GenBank/DDBJ databases">
        <title>The Damaraland mole rat (Fukomys damarensis) genome and evolution of African mole rats.</title>
        <authorList>
            <person name="Gladyshev V.N."/>
            <person name="Fang X."/>
        </authorList>
    </citation>
    <scope>NUCLEOTIDE SEQUENCE [LARGE SCALE GENOMIC DNA]</scope>
    <source>
        <tissue evidence="3">Liver</tissue>
    </source>
</reference>